<dbReference type="GO" id="GO:0016811">
    <property type="term" value="F:hydrolase activity, acting on carbon-nitrogen (but not peptide) bonds, in linear amides"/>
    <property type="evidence" value="ECO:0007669"/>
    <property type="project" value="TreeGrafter"/>
</dbReference>
<dbReference type="Gene3D" id="3.40.50.10320">
    <property type="entry name" value="LmbE-like"/>
    <property type="match status" value="1"/>
</dbReference>
<dbReference type="PANTHER" id="PTHR12993">
    <property type="entry name" value="N-ACETYLGLUCOSAMINYL-PHOSPHATIDYLINOSITOL DE-N-ACETYLASE-RELATED"/>
    <property type="match status" value="1"/>
</dbReference>
<dbReference type="AlphaFoldDB" id="A0A1G2CJ52"/>
<comment type="caution">
    <text evidence="1">The sequence shown here is derived from an EMBL/GenBank/DDBJ whole genome shotgun (WGS) entry which is preliminary data.</text>
</comment>
<dbReference type="PANTHER" id="PTHR12993:SF11">
    <property type="entry name" value="N-ACETYLGLUCOSAMINYL-PHOSPHATIDYLINOSITOL DE-N-ACETYLASE"/>
    <property type="match status" value="1"/>
</dbReference>
<dbReference type="EMBL" id="MHLC01000027">
    <property type="protein sequence ID" value="OGZ00770.1"/>
    <property type="molecule type" value="Genomic_DNA"/>
</dbReference>
<dbReference type="InterPro" id="IPR003737">
    <property type="entry name" value="GlcNAc_PI_deacetylase-related"/>
</dbReference>
<dbReference type="InterPro" id="IPR024078">
    <property type="entry name" value="LmbE-like_dom_sf"/>
</dbReference>
<dbReference type="SUPFAM" id="SSF102588">
    <property type="entry name" value="LmbE-like"/>
    <property type="match status" value="1"/>
</dbReference>
<reference evidence="1 2" key="1">
    <citation type="journal article" date="2016" name="Nat. Commun.">
        <title>Thousands of microbial genomes shed light on interconnected biogeochemical processes in an aquifer system.</title>
        <authorList>
            <person name="Anantharaman K."/>
            <person name="Brown C.T."/>
            <person name="Hug L.A."/>
            <person name="Sharon I."/>
            <person name="Castelle C.J."/>
            <person name="Probst A.J."/>
            <person name="Thomas B.C."/>
            <person name="Singh A."/>
            <person name="Wilkins M.J."/>
            <person name="Karaoz U."/>
            <person name="Brodie E.L."/>
            <person name="Williams K.H."/>
            <person name="Hubbard S.S."/>
            <person name="Banfield J.F."/>
        </authorList>
    </citation>
    <scope>NUCLEOTIDE SEQUENCE [LARGE SCALE GENOMIC DNA]</scope>
</reference>
<gene>
    <name evidence="1" type="ORF">A3A43_02735</name>
</gene>
<organism evidence="1 2">
    <name type="scientific">Candidatus Liptonbacteria bacterium RIFCSPLOWO2_01_FULL_56_20</name>
    <dbReference type="NCBI Taxonomy" id="1798652"/>
    <lineage>
        <taxon>Bacteria</taxon>
        <taxon>Candidatus Liptoniibacteriota</taxon>
    </lineage>
</organism>
<name>A0A1G2CJ52_9BACT</name>
<accession>A0A1G2CJ52</accession>
<dbReference type="STRING" id="1798652.A3A43_02735"/>
<evidence type="ECO:0008006" key="3">
    <source>
        <dbReference type="Google" id="ProtNLM"/>
    </source>
</evidence>
<sequence>MPHTLELERGTALVLVAHPDDETIWMGGTMLRFPHVRWTVMSLCRSGDADRAPKFRRACGRYGARAIISDLEDEGVIGVRASVPAIRSRIRRAVGARRFTYLFTHGYNGEYGHPRHRGVHRAAKMMLAARTLRAESTFYFAYRFDEKKGSCLPERRAPFIVRLRPAEHRAKKAIVENMYGFSSASFESTSSAAIETFTAHTHA</sequence>
<dbReference type="Pfam" id="PF02585">
    <property type="entry name" value="PIG-L"/>
    <property type="match status" value="1"/>
</dbReference>
<evidence type="ECO:0000313" key="2">
    <source>
        <dbReference type="Proteomes" id="UP000178495"/>
    </source>
</evidence>
<proteinExistence type="predicted"/>
<dbReference type="Proteomes" id="UP000178495">
    <property type="component" value="Unassembled WGS sequence"/>
</dbReference>
<protein>
    <recommendedName>
        <fullName evidence="3">GlcNAc-PI de-N-acetylase</fullName>
    </recommendedName>
</protein>
<evidence type="ECO:0000313" key="1">
    <source>
        <dbReference type="EMBL" id="OGZ00770.1"/>
    </source>
</evidence>